<feature type="domain" description="Major facilitator superfamily (MFS) profile" evidence="3">
    <location>
        <begin position="22"/>
        <end position="419"/>
    </location>
</feature>
<dbReference type="HOGENOM" id="CLU_001265_59_1_1"/>
<dbReference type="OMA" id="TELWHAH"/>
<dbReference type="STRING" id="126957.T1IN77"/>
<evidence type="ECO:0000259" key="3">
    <source>
        <dbReference type="PROSITE" id="PS50850"/>
    </source>
</evidence>
<feature type="transmembrane region" description="Helical" evidence="2">
    <location>
        <begin position="116"/>
        <end position="136"/>
    </location>
</feature>
<evidence type="ECO:0000313" key="5">
    <source>
        <dbReference type="Proteomes" id="UP000014500"/>
    </source>
</evidence>
<reference evidence="4" key="2">
    <citation type="submission" date="2015-02" db="UniProtKB">
        <authorList>
            <consortium name="EnsemblMetazoa"/>
        </authorList>
    </citation>
    <scope>IDENTIFICATION</scope>
</reference>
<evidence type="ECO:0000256" key="2">
    <source>
        <dbReference type="SAM" id="Phobius"/>
    </source>
</evidence>
<feature type="transmembrane region" description="Helical" evidence="2">
    <location>
        <begin position="273"/>
        <end position="292"/>
    </location>
</feature>
<dbReference type="PROSITE" id="PS50850">
    <property type="entry name" value="MFS"/>
    <property type="match status" value="1"/>
</dbReference>
<sequence>MTTTVLPPEKNKAKKNVDGGWAWVVLVIAFCSFAITSGLFYSFGILYSVFLEEFNESRSTTAWIGSLNGAFFQISGPIGSVIIVKRGCRIAVMLGGLICTVGYLLSAFSMNVWHLFLFYGIVVAFGYNLVYTGLVVSLGQHFQKRYSLAMGLSMAGSGIGLLTIGPAIQYLIFEFGWRDSLILEGGLTLQYVIAGALLFPTTDKPLPPAQEVGLMGSQILTKPREDNSAHIWYPEVLRDPKCLNLSSLFWVMGGLTMFVICKDFAVSRGIGDSFTLALMALGIGDILGRLLGGVVASSNRINILFYYSLAMIACSIVILSFMIISNVTGLVLLSILFGFFYGQQSVLLPLVPVNLYGADKLATTFGFILFTAGLGSLIGPPAAGWIVDKTNSYNGAFSFAGICNFQAAVCMFIVYAVDRYQNNQKTAPSRLLDPENLEESNQILIKSDKLTMKSNG</sequence>
<feature type="transmembrane region" description="Helical" evidence="2">
    <location>
        <begin position="330"/>
        <end position="353"/>
    </location>
</feature>
<dbReference type="CDD" id="cd17352">
    <property type="entry name" value="MFS_MCT_SLC16"/>
    <property type="match status" value="1"/>
</dbReference>
<accession>T1IN77</accession>
<dbReference type="AlphaFoldDB" id="T1IN77"/>
<dbReference type="InterPro" id="IPR036259">
    <property type="entry name" value="MFS_trans_sf"/>
</dbReference>
<protein>
    <recommendedName>
        <fullName evidence="3">Major facilitator superfamily (MFS) profile domain-containing protein</fullName>
    </recommendedName>
</protein>
<reference evidence="5" key="1">
    <citation type="submission" date="2011-05" db="EMBL/GenBank/DDBJ databases">
        <authorList>
            <person name="Richards S.R."/>
            <person name="Qu J."/>
            <person name="Jiang H."/>
            <person name="Jhangiani S.N."/>
            <person name="Agravi P."/>
            <person name="Goodspeed R."/>
            <person name="Gross S."/>
            <person name="Mandapat C."/>
            <person name="Jackson L."/>
            <person name="Mathew T."/>
            <person name="Pu L."/>
            <person name="Thornton R."/>
            <person name="Saada N."/>
            <person name="Wilczek-Boney K.B."/>
            <person name="Lee S."/>
            <person name="Kovar C."/>
            <person name="Wu Y."/>
            <person name="Scherer S.E."/>
            <person name="Worley K.C."/>
            <person name="Muzny D.M."/>
            <person name="Gibbs R."/>
        </authorList>
    </citation>
    <scope>NUCLEOTIDE SEQUENCE</scope>
    <source>
        <strain evidence="5">Brora</strain>
    </source>
</reference>
<comment type="subcellular location">
    <subcellularLocation>
        <location evidence="1">Membrane</location>
        <topology evidence="1">Multi-pass membrane protein</topology>
    </subcellularLocation>
</comment>
<dbReference type="GO" id="GO:0016020">
    <property type="term" value="C:membrane"/>
    <property type="evidence" value="ECO:0007669"/>
    <property type="project" value="UniProtKB-SubCell"/>
</dbReference>
<dbReference type="PANTHER" id="PTHR11360">
    <property type="entry name" value="MONOCARBOXYLATE TRANSPORTER"/>
    <property type="match status" value="1"/>
</dbReference>
<dbReference type="eggNOG" id="KOG2504">
    <property type="taxonomic scope" value="Eukaryota"/>
</dbReference>
<dbReference type="Gene3D" id="1.20.1250.20">
    <property type="entry name" value="MFS general substrate transporter like domains"/>
    <property type="match status" value="1"/>
</dbReference>
<dbReference type="SUPFAM" id="SSF103473">
    <property type="entry name" value="MFS general substrate transporter"/>
    <property type="match status" value="1"/>
</dbReference>
<feature type="transmembrane region" description="Helical" evidence="2">
    <location>
        <begin position="148"/>
        <end position="168"/>
    </location>
</feature>
<keyword evidence="2" id="KW-1133">Transmembrane helix</keyword>
<feature type="transmembrane region" description="Helical" evidence="2">
    <location>
        <begin position="393"/>
        <end position="417"/>
    </location>
</feature>
<keyword evidence="5" id="KW-1185">Reference proteome</keyword>
<name>T1IN77_STRMM</name>
<dbReference type="EnsemblMetazoa" id="SMAR002454-RA">
    <property type="protein sequence ID" value="SMAR002454-PA"/>
    <property type="gene ID" value="SMAR002454"/>
</dbReference>
<feature type="transmembrane region" description="Helical" evidence="2">
    <location>
        <begin position="21"/>
        <end position="50"/>
    </location>
</feature>
<feature type="transmembrane region" description="Helical" evidence="2">
    <location>
        <begin position="365"/>
        <end position="387"/>
    </location>
</feature>
<dbReference type="GO" id="GO:0008028">
    <property type="term" value="F:monocarboxylic acid transmembrane transporter activity"/>
    <property type="evidence" value="ECO:0007669"/>
    <property type="project" value="TreeGrafter"/>
</dbReference>
<dbReference type="InterPro" id="IPR050327">
    <property type="entry name" value="Proton-linked_MCT"/>
</dbReference>
<feature type="transmembrane region" description="Helical" evidence="2">
    <location>
        <begin position="62"/>
        <end position="84"/>
    </location>
</feature>
<dbReference type="Proteomes" id="UP000014500">
    <property type="component" value="Unassembled WGS sequence"/>
</dbReference>
<evidence type="ECO:0000313" key="4">
    <source>
        <dbReference type="EnsemblMetazoa" id="SMAR002454-PA"/>
    </source>
</evidence>
<dbReference type="PANTHER" id="PTHR11360:SF310">
    <property type="entry name" value="MONOCARBOXYLATE TRANSPORTER 9-LIKE"/>
    <property type="match status" value="1"/>
</dbReference>
<keyword evidence="2" id="KW-0812">Transmembrane</keyword>
<dbReference type="InterPro" id="IPR011701">
    <property type="entry name" value="MFS"/>
</dbReference>
<dbReference type="EMBL" id="JH431152">
    <property type="status" value="NOT_ANNOTATED_CDS"/>
    <property type="molecule type" value="Genomic_DNA"/>
</dbReference>
<organism evidence="4 5">
    <name type="scientific">Strigamia maritima</name>
    <name type="common">European centipede</name>
    <name type="synonym">Geophilus maritimus</name>
    <dbReference type="NCBI Taxonomy" id="126957"/>
    <lineage>
        <taxon>Eukaryota</taxon>
        <taxon>Metazoa</taxon>
        <taxon>Ecdysozoa</taxon>
        <taxon>Arthropoda</taxon>
        <taxon>Myriapoda</taxon>
        <taxon>Chilopoda</taxon>
        <taxon>Pleurostigmophora</taxon>
        <taxon>Geophilomorpha</taxon>
        <taxon>Linotaeniidae</taxon>
        <taxon>Strigamia</taxon>
    </lineage>
</organism>
<feature type="transmembrane region" description="Helical" evidence="2">
    <location>
        <begin position="91"/>
        <end position="110"/>
    </location>
</feature>
<dbReference type="Pfam" id="PF07690">
    <property type="entry name" value="MFS_1"/>
    <property type="match status" value="1"/>
</dbReference>
<proteinExistence type="predicted"/>
<keyword evidence="2" id="KW-0472">Membrane</keyword>
<feature type="transmembrane region" description="Helical" evidence="2">
    <location>
        <begin position="304"/>
        <end position="324"/>
    </location>
</feature>
<dbReference type="PhylomeDB" id="T1IN77"/>
<evidence type="ECO:0000256" key="1">
    <source>
        <dbReference type="ARBA" id="ARBA00004141"/>
    </source>
</evidence>
<dbReference type="InterPro" id="IPR020846">
    <property type="entry name" value="MFS_dom"/>
</dbReference>